<evidence type="ECO:0000256" key="2">
    <source>
        <dbReference type="ARBA" id="ARBA00022840"/>
    </source>
</evidence>
<dbReference type="NCBIfam" id="NF000167">
    <property type="entry name" value="ABCF_Lsa_all"/>
    <property type="match status" value="1"/>
</dbReference>
<proteinExistence type="predicted"/>
<evidence type="ECO:0000313" key="5">
    <source>
        <dbReference type="Proteomes" id="UP000276437"/>
    </source>
</evidence>
<dbReference type="PROSITE" id="PS00211">
    <property type="entry name" value="ABC_TRANSPORTER_1"/>
    <property type="match status" value="2"/>
</dbReference>
<evidence type="ECO:0000259" key="3">
    <source>
        <dbReference type="PROSITE" id="PS50893"/>
    </source>
</evidence>
<dbReference type="NCBIfam" id="NF000355">
    <property type="entry name" value="ribo_prot_ABC_F"/>
    <property type="match status" value="1"/>
</dbReference>
<dbReference type="PROSITE" id="PS50893">
    <property type="entry name" value="ABC_TRANSPORTER_2"/>
    <property type="match status" value="2"/>
</dbReference>
<dbReference type="SUPFAM" id="SSF52540">
    <property type="entry name" value="P-loop containing nucleoside triphosphate hydrolases"/>
    <property type="match status" value="2"/>
</dbReference>
<dbReference type="PANTHER" id="PTHR42855:SF2">
    <property type="entry name" value="DRUG RESISTANCE ABC TRANSPORTER,ATP-BINDING PROTEIN"/>
    <property type="match status" value="1"/>
</dbReference>
<dbReference type="OrthoDB" id="9762369at2"/>
<protein>
    <submittedName>
        <fullName evidence="4">Putative ABC transporter ATP-binding protein YjjK</fullName>
    </submittedName>
</protein>
<feature type="domain" description="ABC transporter" evidence="3">
    <location>
        <begin position="4"/>
        <end position="213"/>
    </location>
</feature>
<sequence>MSLINVINLTFGYESSYDNIFENVSFQIDTDWKLGFTGRNGRGKTTFLNLLLGKYEYSGTISAKVNFEYFPFEVTKAANNTMDIIDNIYPDYIHWQVMRELSLLQVSADVLYRPFATLSHGEQTKVLLAALFLKENSFLLIDEPTNHLDMNARKVVSDYLNSKQGFILVSHDRAFLDNCVDHILSINKTNIEVQKGNFSSWWENKKMQDNFELAENEKLRQDITRLSAAAKRTADWSDKVEKTKLGTKNSGLKPDKGYIGHKAAKMMKRSKAIEARQQSAIDGKSKLLKNIESSERLRIFQLNFHADRLIELENVSIFYGEKTACENVSFIIEQGARVTLYGKNGSGKSSLIKLICEENITYTGTFRKASQLKISYVSQDTSQLSGNLTGYAADNDIDESLFKTILRKLDFSRVQFEKDMADFSGGQKKKVLIAKSLSEKAHLYIWDEPLNFIDVISRMQIEELLLAYSPTILFVEHDAEFCKNIATKILEL</sequence>
<dbReference type="Pfam" id="PF00005">
    <property type="entry name" value="ABC_tran"/>
    <property type="match status" value="2"/>
</dbReference>
<dbReference type="InterPro" id="IPR051309">
    <property type="entry name" value="ABCF_ATPase"/>
</dbReference>
<dbReference type="EMBL" id="AP018449">
    <property type="protein sequence ID" value="BBB90194.1"/>
    <property type="molecule type" value="Genomic_DNA"/>
</dbReference>
<dbReference type="SMART" id="SM00382">
    <property type="entry name" value="AAA"/>
    <property type="match status" value="2"/>
</dbReference>
<keyword evidence="5" id="KW-1185">Reference proteome</keyword>
<dbReference type="InterPro" id="IPR003439">
    <property type="entry name" value="ABC_transporter-like_ATP-bd"/>
</dbReference>
<dbReference type="CDD" id="cd03221">
    <property type="entry name" value="ABCF_EF-3"/>
    <property type="match status" value="2"/>
</dbReference>
<reference evidence="4 5" key="1">
    <citation type="journal article" date="2018" name="Int. J. Syst. Evol. Microbiol.">
        <title>Methylomusa anaerophila gen. nov., sp. nov., an anaerobic methanol-utilizing bacterium isolated from a microbial fuel cell.</title>
        <authorList>
            <person name="Amano N."/>
            <person name="Yamamuro A."/>
            <person name="Miyahara M."/>
            <person name="Kouzuma A."/>
            <person name="Abe T."/>
            <person name="Watanabe K."/>
        </authorList>
    </citation>
    <scope>NUCLEOTIDE SEQUENCE [LARGE SCALE GENOMIC DNA]</scope>
    <source>
        <strain evidence="4 5">MMFC1</strain>
    </source>
</reference>
<gene>
    <name evidence="4" type="primary">yjjK</name>
    <name evidence="4" type="ORF">MAMMFC1_00842</name>
</gene>
<evidence type="ECO:0000313" key="4">
    <source>
        <dbReference type="EMBL" id="BBB90194.1"/>
    </source>
</evidence>
<dbReference type="KEGG" id="mana:MAMMFC1_00842"/>
<evidence type="ECO:0000256" key="1">
    <source>
        <dbReference type="ARBA" id="ARBA00022741"/>
    </source>
</evidence>
<name>A0A348AGJ6_9FIRM</name>
<feature type="domain" description="ABC transporter" evidence="3">
    <location>
        <begin position="310"/>
        <end position="492"/>
    </location>
</feature>
<dbReference type="GO" id="GO:0005524">
    <property type="term" value="F:ATP binding"/>
    <property type="evidence" value="ECO:0007669"/>
    <property type="project" value="UniProtKB-KW"/>
</dbReference>
<accession>A0A348AGJ6</accession>
<dbReference type="Gene3D" id="3.40.50.300">
    <property type="entry name" value="P-loop containing nucleotide triphosphate hydrolases"/>
    <property type="match status" value="2"/>
</dbReference>
<keyword evidence="2 4" id="KW-0067">ATP-binding</keyword>
<dbReference type="AlphaFoldDB" id="A0A348AGJ6"/>
<dbReference type="RefSeq" id="WP_126306733.1">
    <property type="nucleotide sequence ID" value="NZ_AP018449.1"/>
</dbReference>
<keyword evidence="1" id="KW-0547">Nucleotide-binding</keyword>
<dbReference type="InterPro" id="IPR003593">
    <property type="entry name" value="AAA+_ATPase"/>
</dbReference>
<dbReference type="InterPro" id="IPR017871">
    <property type="entry name" value="ABC_transporter-like_CS"/>
</dbReference>
<dbReference type="InterPro" id="IPR027417">
    <property type="entry name" value="P-loop_NTPase"/>
</dbReference>
<dbReference type="Proteomes" id="UP000276437">
    <property type="component" value="Chromosome"/>
</dbReference>
<dbReference type="GO" id="GO:0016887">
    <property type="term" value="F:ATP hydrolysis activity"/>
    <property type="evidence" value="ECO:0007669"/>
    <property type="project" value="InterPro"/>
</dbReference>
<dbReference type="PANTHER" id="PTHR42855">
    <property type="entry name" value="ABC TRANSPORTER ATP-BINDING SUBUNIT"/>
    <property type="match status" value="1"/>
</dbReference>
<organism evidence="4 5">
    <name type="scientific">Methylomusa anaerophila</name>
    <dbReference type="NCBI Taxonomy" id="1930071"/>
    <lineage>
        <taxon>Bacteria</taxon>
        <taxon>Bacillati</taxon>
        <taxon>Bacillota</taxon>
        <taxon>Negativicutes</taxon>
        <taxon>Selenomonadales</taxon>
        <taxon>Sporomusaceae</taxon>
        <taxon>Methylomusa</taxon>
    </lineage>
</organism>